<dbReference type="HOGENOM" id="CLU_2165980_0_0_0"/>
<organism evidence="4">
    <name type="scientific">Candidatus Moduliflexus flocculans</name>
    <dbReference type="NCBI Taxonomy" id="1499966"/>
    <lineage>
        <taxon>Bacteria</taxon>
        <taxon>Candidatus Moduliflexota</taxon>
        <taxon>Candidatus Moduliflexia</taxon>
        <taxon>Candidatus Moduliflexales</taxon>
        <taxon>Candidatus Moduliflexaceae</taxon>
    </lineage>
</organism>
<dbReference type="PROSITE" id="PS50082">
    <property type="entry name" value="WD_REPEATS_2"/>
    <property type="match status" value="2"/>
</dbReference>
<accession>A0A081BRC6</accession>
<keyword evidence="5" id="KW-1185">Reference proteome</keyword>
<feature type="repeat" description="WD" evidence="3">
    <location>
        <begin position="47"/>
        <end position="80"/>
    </location>
</feature>
<dbReference type="SUPFAM" id="SSF50978">
    <property type="entry name" value="WD40 repeat-like"/>
    <property type="match status" value="1"/>
</dbReference>
<dbReference type="Pfam" id="PF00400">
    <property type="entry name" value="WD40"/>
    <property type="match status" value="2"/>
</dbReference>
<evidence type="ECO:0000256" key="3">
    <source>
        <dbReference type="PROSITE-ProRule" id="PRU00221"/>
    </source>
</evidence>
<reference evidence="4" key="1">
    <citation type="journal article" date="2015" name="PeerJ">
        <title>First genomic representation of candidate bacterial phylum KSB3 points to enhanced environmental sensing as a trigger of wastewater bulking.</title>
        <authorList>
            <person name="Sekiguchi Y."/>
            <person name="Ohashi A."/>
            <person name="Parks D.H."/>
            <person name="Yamauchi T."/>
            <person name="Tyson G.W."/>
            <person name="Hugenholtz P."/>
        </authorList>
    </citation>
    <scope>NUCLEOTIDE SEQUENCE [LARGE SCALE GENOMIC DNA]</scope>
</reference>
<name>A0A081BRC6_9BACT</name>
<dbReference type="PANTHER" id="PTHR19879:SF9">
    <property type="entry name" value="TRANSCRIPTION INITIATION FACTOR TFIID SUBUNIT 5"/>
    <property type="match status" value="1"/>
</dbReference>
<dbReference type="SMART" id="SM00320">
    <property type="entry name" value="WD40"/>
    <property type="match status" value="2"/>
</dbReference>
<proteinExistence type="predicted"/>
<keyword evidence="2" id="KW-0677">Repeat</keyword>
<dbReference type="PANTHER" id="PTHR19879">
    <property type="entry name" value="TRANSCRIPTION INITIATION FACTOR TFIID"/>
    <property type="match status" value="1"/>
</dbReference>
<keyword evidence="1 3" id="KW-0853">WD repeat</keyword>
<dbReference type="InterPro" id="IPR001680">
    <property type="entry name" value="WD40_rpt"/>
</dbReference>
<evidence type="ECO:0000313" key="4">
    <source>
        <dbReference type="EMBL" id="GAK53957.1"/>
    </source>
</evidence>
<dbReference type="Proteomes" id="UP000030700">
    <property type="component" value="Unassembled WGS sequence"/>
</dbReference>
<dbReference type="Gene3D" id="2.130.10.10">
    <property type="entry name" value="YVTN repeat-like/Quinoprotein amine dehydrogenase"/>
    <property type="match status" value="1"/>
</dbReference>
<sequence length="110" mass="12052">MLATLTGHEELVEAAAFSPDGTRIVTVSWDKTARVWDAASGAVLATLTGHAGEVNSAAFSPDGTRIATASDDGMAKIWRVFRDTQELIDYANRIAPRRLTPEERKQYFLE</sequence>
<gene>
    <name evidence="4" type="ORF">U14_05234</name>
</gene>
<dbReference type="EMBL" id="DF820460">
    <property type="protein sequence ID" value="GAK53957.1"/>
    <property type="molecule type" value="Genomic_DNA"/>
</dbReference>
<dbReference type="InterPro" id="IPR019775">
    <property type="entry name" value="WD40_repeat_CS"/>
</dbReference>
<dbReference type="InterPro" id="IPR036322">
    <property type="entry name" value="WD40_repeat_dom_sf"/>
</dbReference>
<dbReference type="InterPro" id="IPR015943">
    <property type="entry name" value="WD40/YVTN_repeat-like_dom_sf"/>
</dbReference>
<dbReference type="STRING" id="1499966.U14_05234"/>
<dbReference type="AlphaFoldDB" id="A0A081BRC6"/>
<dbReference type="PROSITE" id="PS00678">
    <property type="entry name" value="WD_REPEATS_1"/>
    <property type="match status" value="1"/>
</dbReference>
<protein>
    <submittedName>
        <fullName evidence="4">WD40 repeat, subgroup</fullName>
    </submittedName>
</protein>
<evidence type="ECO:0000256" key="1">
    <source>
        <dbReference type="ARBA" id="ARBA00022574"/>
    </source>
</evidence>
<dbReference type="PROSITE" id="PS50294">
    <property type="entry name" value="WD_REPEATS_REGION"/>
    <property type="match status" value="2"/>
</dbReference>
<evidence type="ECO:0000256" key="2">
    <source>
        <dbReference type="ARBA" id="ARBA00022737"/>
    </source>
</evidence>
<evidence type="ECO:0000313" key="5">
    <source>
        <dbReference type="Proteomes" id="UP000030700"/>
    </source>
</evidence>
<feature type="repeat" description="WD" evidence="3">
    <location>
        <begin position="5"/>
        <end position="46"/>
    </location>
</feature>